<dbReference type="Pfam" id="PF06969">
    <property type="entry name" value="HemN_C"/>
    <property type="match status" value="1"/>
</dbReference>
<dbReference type="Gene3D" id="3.20.20.70">
    <property type="entry name" value="Aldolase class I"/>
    <property type="match status" value="1"/>
</dbReference>
<keyword evidence="8 9" id="KW-0143">Chaperone</keyword>
<dbReference type="InterPro" id="IPR007197">
    <property type="entry name" value="rSAM"/>
</dbReference>
<dbReference type="SFLD" id="SFLDG01065">
    <property type="entry name" value="anaerobic_coproporphyrinogen-I"/>
    <property type="match status" value="1"/>
</dbReference>
<keyword evidence="12" id="KW-1185">Reference proteome</keyword>
<evidence type="ECO:0000259" key="10">
    <source>
        <dbReference type="PROSITE" id="PS51918"/>
    </source>
</evidence>
<reference evidence="11 12" key="1">
    <citation type="submission" date="2016-11" db="EMBL/GenBank/DDBJ databases">
        <authorList>
            <person name="Jaros S."/>
            <person name="Januszkiewicz K."/>
            <person name="Wedrychowicz H."/>
        </authorList>
    </citation>
    <scope>NUCLEOTIDE SEQUENCE [LARGE SCALE GENOMIC DNA]</scope>
    <source>
        <strain evidence="11 12">DSM 21120</strain>
    </source>
</reference>
<keyword evidence="9" id="KW-0004">4Fe-4S</keyword>
<dbReference type="GO" id="GO:0006779">
    <property type="term" value="P:porphyrin-containing compound biosynthetic process"/>
    <property type="evidence" value="ECO:0007669"/>
    <property type="project" value="InterPro"/>
</dbReference>
<evidence type="ECO:0000313" key="12">
    <source>
        <dbReference type="Proteomes" id="UP000184032"/>
    </source>
</evidence>
<dbReference type="PANTHER" id="PTHR13932:SF5">
    <property type="entry name" value="RADICAL S-ADENOSYL METHIONINE DOMAIN-CONTAINING PROTEIN 1, MITOCHONDRIAL"/>
    <property type="match status" value="1"/>
</dbReference>
<dbReference type="GO" id="GO:0046872">
    <property type="term" value="F:metal ion binding"/>
    <property type="evidence" value="ECO:0007669"/>
    <property type="project" value="UniProtKB-UniRule"/>
</dbReference>
<dbReference type="PANTHER" id="PTHR13932">
    <property type="entry name" value="COPROPORPHYRINIGEN III OXIDASE"/>
    <property type="match status" value="1"/>
</dbReference>
<evidence type="ECO:0000256" key="9">
    <source>
        <dbReference type="RuleBase" id="RU364116"/>
    </source>
</evidence>
<dbReference type="PROSITE" id="PS51918">
    <property type="entry name" value="RADICAL_SAM"/>
    <property type="match status" value="1"/>
</dbReference>
<keyword evidence="5 9" id="KW-0479">Metal-binding</keyword>
<dbReference type="NCBIfam" id="TIGR00539">
    <property type="entry name" value="hemN_rel"/>
    <property type="match status" value="1"/>
</dbReference>
<evidence type="ECO:0000256" key="3">
    <source>
        <dbReference type="ARBA" id="ARBA00022617"/>
    </source>
</evidence>
<evidence type="ECO:0000256" key="6">
    <source>
        <dbReference type="ARBA" id="ARBA00023004"/>
    </source>
</evidence>
<dbReference type="GO" id="GO:0005737">
    <property type="term" value="C:cytoplasm"/>
    <property type="evidence" value="ECO:0007669"/>
    <property type="project" value="UniProtKB-SubCell"/>
</dbReference>
<dbReference type="STRING" id="1120995.SAMN02745245_00951"/>
<keyword evidence="3 9" id="KW-0349">Heme</keyword>
<keyword evidence="4 9" id="KW-0949">S-adenosyl-L-methionine</keyword>
<dbReference type="InterPro" id="IPR010723">
    <property type="entry name" value="HemN_C"/>
</dbReference>
<dbReference type="SMART" id="SM00729">
    <property type="entry name" value="Elp3"/>
    <property type="match status" value="1"/>
</dbReference>
<dbReference type="AlphaFoldDB" id="A0A1M5RM69"/>
<evidence type="ECO:0000256" key="2">
    <source>
        <dbReference type="ARBA" id="ARBA00017228"/>
    </source>
</evidence>
<sequence>MKTMKKIQTKNKNLSIYIHIPFCESRCYYCDFYSSVFNSEIVEKYFSHLNIEIEKYGEFLEDKIIDTIFIGGGTPSSVNPKYISNILNKIKSLSTISKDCEITIELNPNSIDENKIETYLDSNINRFSMGAQSFNNDILKTIGRNHRESDIFNSVNLLHKYNIKNISLDLMLALPNQSMRDVQLSIEHINKLELSHISYYSLILEDGTILKKMHDKNSLNFPSEELDRKMYHYILNSLDNLGYKQYEISNFAKPGYQSRHNLNYWKLNNYLGLGVSSHSNIDNVRFYNFSNFNKHFKALSEDNFPIEDSENLSIKDRINEFTIMGLRLNSGVNINEINKRFKIDFREYYREEIQKNIDHNLIYIEDNSVVLTKLGLDLSNIVEVDFLRL</sequence>
<dbReference type="GO" id="GO:0051539">
    <property type="term" value="F:4 iron, 4 sulfur cluster binding"/>
    <property type="evidence" value="ECO:0007669"/>
    <property type="project" value="UniProtKB-UniRule"/>
</dbReference>
<evidence type="ECO:0000313" key="11">
    <source>
        <dbReference type="EMBL" id="SHH26983.1"/>
    </source>
</evidence>
<evidence type="ECO:0000256" key="8">
    <source>
        <dbReference type="ARBA" id="ARBA00023186"/>
    </source>
</evidence>
<evidence type="ECO:0000256" key="7">
    <source>
        <dbReference type="ARBA" id="ARBA00023014"/>
    </source>
</evidence>
<accession>A0A1M5RM69</accession>
<dbReference type="InterPro" id="IPR006638">
    <property type="entry name" value="Elp3/MiaA/NifB-like_rSAM"/>
</dbReference>
<dbReference type="Pfam" id="PF04055">
    <property type="entry name" value="Radical_SAM"/>
    <property type="match status" value="1"/>
</dbReference>
<dbReference type="SFLD" id="SFLDF00562">
    <property type="entry name" value="HemN-like__clustered_with_heat"/>
    <property type="match status" value="1"/>
</dbReference>
<dbReference type="SFLD" id="SFLDS00029">
    <property type="entry name" value="Radical_SAM"/>
    <property type="match status" value="1"/>
</dbReference>
<dbReference type="InterPro" id="IPR058240">
    <property type="entry name" value="rSAM_sf"/>
</dbReference>
<proteinExistence type="inferred from homology"/>
<gene>
    <name evidence="11" type="ORF">SAMN02745245_00951</name>
</gene>
<dbReference type="SFLD" id="SFLDF00288">
    <property type="entry name" value="HemN-like__clustered_with_nucl"/>
    <property type="match status" value="1"/>
</dbReference>
<dbReference type="InterPro" id="IPR013785">
    <property type="entry name" value="Aldolase_TIM"/>
</dbReference>
<evidence type="ECO:0000256" key="5">
    <source>
        <dbReference type="ARBA" id="ARBA00022723"/>
    </source>
</evidence>
<dbReference type="SFLD" id="SFLDG01082">
    <property type="entry name" value="B12-binding_domain_containing"/>
    <property type="match status" value="1"/>
</dbReference>
<evidence type="ECO:0000256" key="1">
    <source>
        <dbReference type="ARBA" id="ARBA00006100"/>
    </source>
</evidence>
<dbReference type="SUPFAM" id="SSF102114">
    <property type="entry name" value="Radical SAM enzymes"/>
    <property type="match status" value="1"/>
</dbReference>
<dbReference type="EMBL" id="FQXI01000005">
    <property type="protein sequence ID" value="SHH26983.1"/>
    <property type="molecule type" value="Genomic_DNA"/>
</dbReference>
<feature type="domain" description="Radical SAM core" evidence="10">
    <location>
        <begin position="8"/>
        <end position="239"/>
    </location>
</feature>
<dbReference type="Proteomes" id="UP000184032">
    <property type="component" value="Unassembled WGS sequence"/>
</dbReference>
<comment type="subcellular location">
    <subcellularLocation>
        <location evidence="9">Cytoplasm</location>
    </subcellularLocation>
</comment>
<comment type="similarity">
    <text evidence="1">Belongs to the anaerobic coproporphyrinogen-III oxidase family. HemW subfamily.</text>
</comment>
<dbReference type="InterPro" id="IPR034505">
    <property type="entry name" value="Coproporphyrinogen-III_oxidase"/>
</dbReference>
<name>A0A1M5RM69_9FIRM</name>
<keyword evidence="7 9" id="KW-0411">Iron-sulfur</keyword>
<organism evidence="11 12">
    <name type="scientific">Anaerosphaera aminiphila DSM 21120</name>
    <dbReference type="NCBI Taxonomy" id="1120995"/>
    <lineage>
        <taxon>Bacteria</taxon>
        <taxon>Bacillati</taxon>
        <taxon>Bacillota</taxon>
        <taxon>Tissierellia</taxon>
        <taxon>Tissierellales</taxon>
        <taxon>Peptoniphilaceae</taxon>
        <taxon>Anaerosphaera</taxon>
    </lineage>
</organism>
<protein>
    <recommendedName>
        <fullName evidence="2 9">Heme chaperone HemW</fullName>
    </recommendedName>
</protein>
<evidence type="ECO:0000256" key="4">
    <source>
        <dbReference type="ARBA" id="ARBA00022691"/>
    </source>
</evidence>
<comment type="function">
    <text evidence="9">Probably acts as a heme chaperone, transferring heme to an unknown acceptor. Binds one molecule of heme per monomer, possibly covalently. Binds 1 [4Fe-4S] cluster. The cluster is coordinated with 3 cysteines and an exchangeable S-adenosyl-L-methionine.</text>
</comment>
<keyword evidence="6 9" id="KW-0408">Iron</keyword>
<dbReference type="GO" id="GO:0004109">
    <property type="term" value="F:coproporphyrinogen oxidase activity"/>
    <property type="evidence" value="ECO:0007669"/>
    <property type="project" value="InterPro"/>
</dbReference>
<dbReference type="InterPro" id="IPR004559">
    <property type="entry name" value="HemW-like"/>
</dbReference>
<keyword evidence="9" id="KW-0963">Cytoplasm</keyword>